<comment type="caution">
    <text evidence="1">The sequence shown here is derived from an EMBL/GenBank/DDBJ whole genome shotgun (WGS) entry which is preliminary data.</text>
</comment>
<evidence type="ECO:0000313" key="2">
    <source>
        <dbReference type="Proteomes" id="UP000532746"/>
    </source>
</evidence>
<organism evidence="1 2">
    <name type="scientific">Hymenobacter luteus</name>
    <dbReference type="NCBI Taxonomy" id="1411122"/>
    <lineage>
        <taxon>Bacteria</taxon>
        <taxon>Pseudomonadati</taxon>
        <taxon>Bacteroidota</taxon>
        <taxon>Cytophagia</taxon>
        <taxon>Cytophagales</taxon>
        <taxon>Hymenobacteraceae</taxon>
        <taxon>Hymenobacter</taxon>
    </lineage>
</organism>
<evidence type="ECO:0000313" key="1">
    <source>
        <dbReference type="EMBL" id="MBB6058633.1"/>
    </source>
</evidence>
<dbReference type="EMBL" id="JACHGG010000002">
    <property type="protein sequence ID" value="MBB6058633.1"/>
    <property type="molecule type" value="Genomic_DNA"/>
</dbReference>
<dbReference type="RefSeq" id="WP_183403171.1">
    <property type="nucleotide sequence ID" value="NZ_JACHGG010000002.1"/>
</dbReference>
<dbReference type="Proteomes" id="UP000532746">
    <property type="component" value="Unassembled WGS sequence"/>
</dbReference>
<accession>A0A7W9T042</accession>
<keyword evidence="2" id="KW-1185">Reference proteome</keyword>
<gene>
    <name evidence="1" type="ORF">HNQ93_001479</name>
</gene>
<sequence length="142" mass="16006">MSSAPEVVSYENEAGSLYSLPAGYLHLVWQTGPPRPEKAMREVFEQALQLLQQTGYPRLLTDHRQLTTYGDDVVGWLLADWLPRVVPTRLLQRVALMGSSRLTVRLQADYLFREAGARYGLQSRCFGTGNMPEALTWLLSPP</sequence>
<reference evidence="1 2" key="1">
    <citation type="submission" date="2020-08" db="EMBL/GenBank/DDBJ databases">
        <title>Genomic Encyclopedia of Type Strains, Phase IV (KMG-IV): sequencing the most valuable type-strain genomes for metagenomic binning, comparative biology and taxonomic classification.</title>
        <authorList>
            <person name="Goeker M."/>
        </authorList>
    </citation>
    <scope>NUCLEOTIDE SEQUENCE [LARGE SCALE GENOMIC DNA]</scope>
    <source>
        <strain evidence="1 2">DSM 26718</strain>
    </source>
</reference>
<proteinExistence type="predicted"/>
<protein>
    <recommendedName>
        <fullName evidence="3">STAS/SEC14 domain-containing protein</fullName>
    </recommendedName>
</protein>
<name>A0A7W9T042_9BACT</name>
<dbReference type="AlphaFoldDB" id="A0A7W9T042"/>
<evidence type="ECO:0008006" key="3">
    <source>
        <dbReference type="Google" id="ProtNLM"/>
    </source>
</evidence>